<protein>
    <recommendedName>
        <fullName evidence="1">DNA-directed DNA polymerase</fullName>
        <ecNumber evidence="1">2.7.7.7</ecNumber>
    </recommendedName>
</protein>
<dbReference type="InterPro" id="IPR043502">
    <property type="entry name" value="DNA/RNA_pol_sf"/>
</dbReference>
<dbReference type="GO" id="GO:0006302">
    <property type="term" value="P:double-strand break repair"/>
    <property type="evidence" value="ECO:0007669"/>
    <property type="project" value="TreeGrafter"/>
</dbReference>
<dbReference type="GO" id="GO:0006261">
    <property type="term" value="P:DNA-templated DNA replication"/>
    <property type="evidence" value="ECO:0007669"/>
    <property type="project" value="InterPro"/>
</dbReference>
<dbReference type="GO" id="GO:0003677">
    <property type="term" value="F:DNA binding"/>
    <property type="evidence" value="ECO:0007669"/>
    <property type="project" value="InterPro"/>
</dbReference>
<dbReference type="SMART" id="SM00482">
    <property type="entry name" value="POLAc"/>
    <property type="match status" value="1"/>
</dbReference>
<dbReference type="SUPFAM" id="SSF53098">
    <property type="entry name" value="Ribonuclease H-like"/>
    <property type="match status" value="1"/>
</dbReference>
<dbReference type="Proteomes" id="UP000365297">
    <property type="component" value="Unassembled WGS sequence"/>
</dbReference>
<reference evidence="5 6" key="1">
    <citation type="submission" date="2018-06" db="EMBL/GenBank/DDBJ databases">
        <authorList>
            <consortium name="GenomeTrakr: Next Generation Sequencing Network for Food Pathogen Tracability"/>
        </authorList>
    </citation>
    <scope>NUCLEOTIDE SEQUENCE [LARGE SCALE GENOMIC DNA]</scope>
    <source>
        <strain evidence="5 6">FDA00007096</strain>
    </source>
</reference>
<dbReference type="EMBL" id="AAAIXK010000003">
    <property type="protein sequence ID" value="EAC5550250.1"/>
    <property type="molecule type" value="Genomic_DNA"/>
</dbReference>
<comment type="caution">
    <text evidence="5">The sequence shown here is derived from an EMBL/GenBank/DDBJ whole genome shotgun (WGS) entry which is preliminary data.</text>
</comment>
<sequence>MSSVKTLNIDIETYSDVELAKAGVYKYASSPAFEILLFAYSVDGGEKKCVDLSLFDIPEEVLRALTDKNVIKKAWNAQFERICLSKHLGVQLDPSQWRCTMVLAMTLGLPASLGQCAKFLGINQQKDSAGTMLINYFSKPCKPTKTNGNRTRNLPEHAPEKWAKYIDYCIQDVEVESTIDNSLSRFEMKEWDLYSLDQRINDRGVFMDGELIEVATSLMDKATEDTKKELKRLTGVANPNSRAQILDWMALNGVITSKLDKDAVSELMKDTETPENVKRMLFIRSRLSNSSTKKYYTMQKAVCPDGRIKGVSQFYGASRTGRWAGRLIQTQNLPQNHLADLDIARSLVKAKDVEAIEMIYDSLEDTLKQLIRTAIIAEPGNTLLVSDFSAIEARVLSWLADEKWRLDVFETHGKIYEASASKMFNVPLENVTKGSDLRASGKVTELAAGYQGSVGAMKQMDKAGKVRPDLSPEAIKKFQENYINDITEEAAIEAMIDANYKRFVDAWREANPGIVAFWYGIERAAIEAVEKKTSVNFKHGIQFSYQPGFLFVRLPSGRSLAYARPSIEEGGRFNKKSLVYYGKDENKAAFVKTATYGGKLVENITQAIARDLLAEKMKRLDDEGHKIVFHVHDEVVTETEKATADIEVINKIMAEPISWAPGLPLDADGYQTDYYKKD</sequence>
<proteinExistence type="predicted"/>
<evidence type="ECO:0000256" key="2">
    <source>
        <dbReference type="ARBA" id="ARBA00022705"/>
    </source>
</evidence>
<keyword evidence="2" id="KW-0235">DNA replication</keyword>
<dbReference type="Pfam" id="PF00476">
    <property type="entry name" value="DNA_pol_A"/>
    <property type="match status" value="1"/>
</dbReference>
<dbReference type="SUPFAM" id="SSF56672">
    <property type="entry name" value="DNA/RNA polymerases"/>
    <property type="match status" value="1"/>
</dbReference>
<name>A0A9P1TAS3_LISMN</name>
<dbReference type="EC" id="2.7.7.7" evidence="1"/>
<gene>
    <name evidence="5" type="ORF">ARY78_07405</name>
</gene>
<dbReference type="InterPro" id="IPR002298">
    <property type="entry name" value="DNA_polymerase_A"/>
</dbReference>
<dbReference type="PANTHER" id="PTHR10133:SF27">
    <property type="entry name" value="DNA POLYMERASE NU"/>
    <property type="match status" value="1"/>
</dbReference>
<feature type="domain" description="DNA-directed DNA polymerase family A palm" evidence="4">
    <location>
        <begin position="368"/>
        <end position="643"/>
    </location>
</feature>
<evidence type="ECO:0000313" key="6">
    <source>
        <dbReference type="Proteomes" id="UP000365297"/>
    </source>
</evidence>
<comment type="catalytic activity">
    <reaction evidence="3">
        <text>DNA(n) + a 2'-deoxyribonucleoside 5'-triphosphate = DNA(n+1) + diphosphate</text>
        <dbReference type="Rhea" id="RHEA:22508"/>
        <dbReference type="Rhea" id="RHEA-COMP:17339"/>
        <dbReference type="Rhea" id="RHEA-COMP:17340"/>
        <dbReference type="ChEBI" id="CHEBI:33019"/>
        <dbReference type="ChEBI" id="CHEBI:61560"/>
        <dbReference type="ChEBI" id="CHEBI:173112"/>
        <dbReference type="EC" id="2.7.7.7"/>
    </reaction>
</comment>
<organism evidence="5 6">
    <name type="scientific">Listeria monocytogenes</name>
    <dbReference type="NCBI Taxonomy" id="1639"/>
    <lineage>
        <taxon>Bacteria</taxon>
        <taxon>Bacillati</taxon>
        <taxon>Bacillota</taxon>
        <taxon>Bacilli</taxon>
        <taxon>Bacillales</taxon>
        <taxon>Listeriaceae</taxon>
        <taxon>Listeria</taxon>
    </lineage>
</organism>
<accession>A0A9P1TAS3</accession>
<dbReference type="AlphaFoldDB" id="A0A9P1TAS3"/>
<evidence type="ECO:0000313" key="5">
    <source>
        <dbReference type="EMBL" id="EAC5550250.1"/>
    </source>
</evidence>
<evidence type="ECO:0000256" key="3">
    <source>
        <dbReference type="ARBA" id="ARBA00049244"/>
    </source>
</evidence>
<dbReference type="GO" id="GO:0003887">
    <property type="term" value="F:DNA-directed DNA polymerase activity"/>
    <property type="evidence" value="ECO:0007669"/>
    <property type="project" value="UniProtKB-EC"/>
</dbReference>
<dbReference type="PANTHER" id="PTHR10133">
    <property type="entry name" value="DNA POLYMERASE I"/>
    <property type="match status" value="1"/>
</dbReference>
<dbReference type="InterPro" id="IPR001098">
    <property type="entry name" value="DNA-dir_DNA_pol_A_palm_dom"/>
</dbReference>
<evidence type="ECO:0000259" key="4">
    <source>
        <dbReference type="SMART" id="SM00482"/>
    </source>
</evidence>
<dbReference type="InterPro" id="IPR012337">
    <property type="entry name" value="RNaseH-like_sf"/>
</dbReference>
<evidence type="ECO:0000256" key="1">
    <source>
        <dbReference type="ARBA" id="ARBA00012417"/>
    </source>
</evidence>
<dbReference type="Gene3D" id="1.10.150.20">
    <property type="entry name" value="5' to 3' exonuclease, C-terminal subdomain"/>
    <property type="match status" value="1"/>
</dbReference>